<evidence type="ECO:0000256" key="5">
    <source>
        <dbReference type="ARBA" id="ARBA00023002"/>
    </source>
</evidence>
<organism evidence="10 11">
    <name type="scientific">Sporomusa acidovorans (strain ATCC 49682 / DSM 3132 / Mol)</name>
    <dbReference type="NCBI Taxonomy" id="1123286"/>
    <lineage>
        <taxon>Bacteria</taxon>
        <taxon>Bacillati</taxon>
        <taxon>Bacillota</taxon>
        <taxon>Negativicutes</taxon>
        <taxon>Selenomonadales</taxon>
        <taxon>Sporomusaceae</taxon>
        <taxon>Sporomusa</taxon>
    </lineage>
</organism>
<evidence type="ECO:0000256" key="2">
    <source>
        <dbReference type="ARBA" id="ARBA00022475"/>
    </source>
</evidence>
<keyword evidence="2" id="KW-1003">Cell membrane</keyword>
<evidence type="ECO:0000256" key="6">
    <source>
        <dbReference type="ARBA" id="ARBA00023136"/>
    </source>
</evidence>
<keyword evidence="11" id="KW-1185">Reference proteome</keyword>
<evidence type="ECO:0000256" key="4">
    <source>
        <dbReference type="ARBA" id="ARBA00022989"/>
    </source>
</evidence>
<dbReference type="PANTHER" id="PTHR42682:SF5">
    <property type="entry name" value="HYDROGENASE-4 COMPONENT F"/>
    <property type="match status" value="1"/>
</dbReference>
<dbReference type="Pfam" id="PF00361">
    <property type="entry name" value="Proton_antipo_M"/>
    <property type="match status" value="1"/>
</dbReference>
<feature type="transmembrane region" description="Helical" evidence="8">
    <location>
        <begin position="74"/>
        <end position="99"/>
    </location>
</feature>
<reference evidence="10" key="1">
    <citation type="submission" date="2024-05" db="EMBL/GenBank/DDBJ databases">
        <title>Isolation and characterization of Sporomusa carbonis sp. nov., a carboxydotrophic hydrogenogen in the genus of Sporomusa isolated from a charcoal burning pile.</title>
        <authorList>
            <person name="Boeer T."/>
            <person name="Rosenbaum F."/>
            <person name="Eysell L."/>
            <person name="Mueller V."/>
            <person name="Daniel R."/>
            <person name="Poehlein A."/>
        </authorList>
    </citation>
    <scope>NUCLEOTIDE SEQUENCE [LARGE SCALE GENOMIC DNA]</scope>
    <source>
        <strain evidence="10">DSM 3132</strain>
    </source>
</reference>
<evidence type="ECO:0000313" key="10">
    <source>
        <dbReference type="EMBL" id="XFO71971.1"/>
    </source>
</evidence>
<feature type="transmembrane region" description="Helical" evidence="8">
    <location>
        <begin position="181"/>
        <end position="202"/>
    </location>
</feature>
<feature type="domain" description="NADH:quinone oxidoreductase/Mrp antiporter transmembrane" evidence="9">
    <location>
        <begin position="45"/>
        <end position="187"/>
    </location>
</feature>
<keyword evidence="5" id="KW-0560">Oxidoreductase</keyword>
<evidence type="ECO:0000256" key="3">
    <source>
        <dbReference type="ARBA" id="ARBA00022692"/>
    </source>
</evidence>
<proteinExistence type="predicted"/>
<keyword evidence="3 7" id="KW-0812">Transmembrane</keyword>
<dbReference type="EMBL" id="CP155571">
    <property type="protein sequence ID" value="XFO71971.1"/>
    <property type="molecule type" value="Genomic_DNA"/>
</dbReference>
<feature type="transmembrane region" description="Helical" evidence="8">
    <location>
        <begin position="223"/>
        <end position="241"/>
    </location>
</feature>
<dbReference type="PANTHER" id="PTHR42682">
    <property type="entry name" value="HYDROGENASE-4 COMPONENT F"/>
    <property type="match status" value="1"/>
</dbReference>
<comment type="subcellular location">
    <subcellularLocation>
        <location evidence="1">Cell membrane</location>
        <topology evidence="1">Multi-pass membrane protein</topology>
    </subcellularLocation>
    <subcellularLocation>
        <location evidence="7">Membrane</location>
        <topology evidence="7">Multi-pass membrane protein</topology>
    </subcellularLocation>
</comment>
<keyword evidence="6 8" id="KW-0472">Membrane</keyword>
<dbReference type="RefSeq" id="WP_093795168.1">
    <property type="nucleotide sequence ID" value="NZ_CP155571.1"/>
</dbReference>
<dbReference type="Proteomes" id="UP000216052">
    <property type="component" value="Chromosome"/>
</dbReference>
<gene>
    <name evidence="10" type="primary">ndhB</name>
    <name evidence="10" type="ORF">SPACI_020170</name>
</gene>
<protein>
    <submittedName>
        <fullName evidence="10">NAD(P)H-quinone oxidoreductase subunit 2, chloroplastic</fullName>
    </submittedName>
</protein>
<evidence type="ECO:0000256" key="7">
    <source>
        <dbReference type="RuleBase" id="RU000320"/>
    </source>
</evidence>
<dbReference type="InterPro" id="IPR001750">
    <property type="entry name" value="ND/Mrp_TM"/>
</dbReference>
<evidence type="ECO:0000313" key="11">
    <source>
        <dbReference type="Proteomes" id="UP000216052"/>
    </source>
</evidence>
<accession>A0ABZ3J1N6</accession>
<evidence type="ECO:0000259" key="9">
    <source>
        <dbReference type="Pfam" id="PF00361"/>
    </source>
</evidence>
<name>A0ABZ3J1N6_SPOA4</name>
<dbReference type="InterPro" id="IPR052175">
    <property type="entry name" value="ComplexI-like_HydComp"/>
</dbReference>
<evidence type="ECO:0000256" key="1">
    <source>
        <dbReference type="ARBA" id="ARBA00004651"/>
    </source>
</evidence>
<evidence type="ECO:0000256" key="8">
    <source>
        <dbReference type="SAM" id="Phobius"/>
    </source>
</evidence>
<feature type="transmembrane region" description="Helical" evidence="8">
    <location>
        <begin position="49"/>
        <end position="67"/>
    </location>
</feature>
<sequence>MEQWTMTVSFGYALALVLFAPLVAGLIKASKARLLIVQGAVGPAFPEQFLIGFGLLSISVAVPFILVQHDLKRLLAYSSIEHMGLITLGLGLGTPLAVYGALLHIINHAVTKSSLFYLAGAVIQHYGTKNMLRIKGLVSAMPVIGTMFVAAVLAIAGLPPFSVFSSKLTIVWAAFQAGNSFLWVIVLLLMAAIFAGIIYYTLKLGFGPIPNKAAGDYQLGKPALAAVAVSLVIMILGGIYLPDWLDTLITQAAAIIGGKV</sequence>
<feature type="transmembrane region" description="Helical" evidence="8">
    <location>
        <begin position="138"/>
        <end position="161"/>
    </location>
</feature>
<keyword evidence="4 8" id="KW-1133">Transmembrane helix</keyword>